<gene>
    <name evidence="10" type="ORF">C9I47_0400</name>
</gene>
<dbReference type="EMBL" id="CP029843">
    <property type="protein sequence ID" value="AWV06125.1"/>
    <property type="molecule type" value="Genomic_DNA"/>
</dbReference>
<feature type="transmembrane region" description="Helical" evidence="8">
    <location>
        <begin position="312"/>
        <end position="331"/>
    </location>
</feature>
<feature type="transmembrane region" description="Helical" evidence="8">
    <location>
        <begin position="367"/>
        <end position="388"/>
    </location>
</feature>
<evidence type="ECO:0000256" key="3">
    <source>
        <dbReference type="ARBA" id="ARBA00022676"/>
    </source>
</evidence>
<dbReference type="InterPro" id="IPR038731">
    <property type="entry name" value="RgtA/B/C-like"/>
</dbReference>
<dbReference type="GO" id="GO:0009103">
    <property type="term" value="P:lipopolysaccharide biosynthetic process"/>
    <property type="evidence" value="ECO:0007669"/>
    <property type="project" value="TreeGrafter"/>
</dbReference>
<evidence type="ECO:0000256" key="1">
    <source>
        <dbReference type="ARBA" id="ARBA00004651"/>
    </source>
</evidence>
<name>A0A2U9T416_9GAMM</name>
<dbReference type="PANTHER" id="PTHR33908">
    <property type="entry name" value="MANNOSYLTRANSFERASE YKCB-RELATED"/>
    <property type="match status" value="1"/>
</dbReference>
<sequence>MPAMIRTALAGDPRRAPWLNASSLFWIAALLVLGAGLGLRDPWPADEPRFALVAKHMVESGDWLFPHRGGELYPDKPPLFMWLQAVFYALSGNLRLAFLLPSLLAALGTLWLVRDLGRRLWSEQAGAYAAWALLFALQFTWQAKRAQIDPTVTFFITLSVYALLRHLLQGPDARWWMLGWFAAGLGVISKGVGVVALLVLLPAAWARWRGWDGIAAMRGPRFWLGPLALLLPLAAWLLPMLMAVHASGDPALQAYADNILFRQTAKRYVDPWHHHQPFWYFGKVILSQWLPTVLALPWMLRPWCTALRARDPRILLPLAWVLLVVLFFSLSSGKREVYILPALPMLCLAMGPYLAGVLERPWPRRLGFGFALLLVLAFAAVGAALAFSEPAFEQKFEAARGVAHGGDAVGWLMLAIASFGGAALAWWRVARGELALAWTLAGLWVGVSLFGYPLFNDASSARGLMRTVGEAIGADAELGLVAWKEQNLLMADREVVEFGFLQSRQVQLERAIAWQAQAPDTRWLLVRESALPECADRSHGRLAGSANRRNWWLLRAGAWGGCAGGLSVPGAGGEDEDADDGG</sequence>
<feature type="transmembrane region" description="Helical" evidence="8">
    <location>
        <begin position="180"/>
        <end position="201"/>
    </location>
</feature>
<feature type="transmembrane region" description="Helical" evidence="8">
    <location>
        <begin position="434"/>
        <end position="455"/>
    </location>
</feature>
<dbReference type="PANTHER" id="PTHR33908:SF3">
    <property type="entry name" value="UNDECAPRENYL PHOSPHATE-ALPHA-4-AMINO-4-DEOXY-L-ARABINOSE ARABINOSYL TRANSFERASE"/>
    <property type="match status" value="1"/>
</dbReference>
<keyword evidence="6 8" id="KW-1133">Transmembrane helix</keyword>
<dbReference type="GO" id="GO:0010041">
    <property type="term" value="P:response to iron(III) ion"/>
    <property type="evidence" value="ECO:0007669"/>
    <property type="project" value="TreeGrafter"/>
</dbReference>
<evidence type="ECO:0000256" key="2">
    <source>
        <dbReference type="ARBA" id="ARBA00022475"/>
    </source>
</evidence>
<accession>A0A2U9T416</accession>
<feature type="transmembrane region" description="Helical" evidence="8">
    <location>
        <begin position="222"/>
        <end position="242"/>
    </location>
</feature>
<evidence type="ECO:0000256" key="5">
    <source>
        <dbReference type="ARBA" id="ARBA00022692"/>
    </source>
</evidence>
<dbReference type="GO" id="GO:0016763">
    <property type="term" value="F:pentosyltransferase activity"/>
    <property type="evidence" value="ECO:0007669"/>
    <property type="project" value="TreeGrafter"/>
</dbReference>
<dbReference type="KEGG" id="lmb:C9I47_0400"/>
<evidence type="ECO:0000256" key="7">
    <source>
        <dbReference type="ARBA" id="ARBA00023136"/>
    </source>
</evidence>
<keyword evidence="4 10" id="KW-0808">Transferase</keyword>
<keyword evidence="11" id="KW-1185">Reference proteome</keyword>
<organism evidence="10 11">
    <name type="scientific">Marilutibacter maris</name>
    <dbReference type="NCBI Taxonomy" id="1605891"/>
    <lineage>
        <taxon>Bacteria</taxon>
        <taxon>Pseudomonadati</taxon>
        <taxon>Pseudomonadota</taxon>
        <taxon>Gammaproteobacteria</taxon>
        <taxon>Lysobacterales</taxon>
        <taxon>Lysobacteraceae</taxon>
        <taxon>Marilutibacter</taxon>
    </lineage>
</organism>
<feature type="transmembrane region" description="Helical" evidence="8">
    <location>
        <begin position="86"/>
        <end position="113"/>
    </location>
</feature>
<feature type="domain" description="Glycosyltransferase RgtA/B/C/D-like" evidence="9">
    <location>
        <begin position="75"/>
        <end position="209"/>
    </location>
</feature>
<dbReference type="AlphaFoldDB" id="A0A2U9T416"/>
<reference evidence="10 11" key="1">
    <citation type="submission" date="2018-05" db="EMBL/GenBank/DDBJ databases">
        <title>The complete genome of Lysobacter maris HZ9B, a marine bacterium antagonistic against terrestrial plant pathogens.</title>
        <authorList>
            <person name="Zhang X.-Q."/>
        </authorList>
    </citation>
    <scope>NUCLEOTIDE SEQUENCE [LARGE SCALE GENOMIC DNA]</scope>
    <source>
        <strain evidence="10 11">HZ9B</strain>
    </source>
</reference>
<evidence type="ECO:0000256" key="6">
    <source>
        <dbReference type="ARBA" id="ARBA00022989"/>
    </source>
</evidence>
<evidence type="ECO:0000259" key="9">
    <source>
        <dbReference type="Pfam" id="PF13231"/>
    </source>
</evidence>
<feature type="transmembrane region" description="Helical" evidence="8">
    <location>
        <begin position="408"/>
        <end position="427"/>
    </location>
</feature>
<feature type="transmembrane region" description="Helical" evidence="8">
    <location>
        <begin position="278"/>
        <end position="300"/>
    </location>
</feature>
<evidence type="ECO:0000256" key="8">
    <source>
        <dbReference type="SAM" id="Phobius"/>
    </source>
</evidence>
<feature type="transmembrane region" description="Helical" evidence="8">
    <location>
        <begin position="18"/>
        <end position="39"/>
    </location>
</feature>
<evidence type="ECO:0000313" key="10">
    <source>
        <dbReference type="EMBL" id="AWV06125.1"/>
    </source>
</evidence>
<dbReference type="GO" id="GO:0005886">
    <property type="term" value="C:plasma membrane"/>
    <property type="evidence" value="ECO:0007669"/>
    <property type="project" value="UniProtKB-SubCell"/>
</dbReference>
<dbReference type="Pfam" id="PF13231">
    <property type="entry name" value="PMT_2"/>
    <property type="match status" value="1"/>
</dbReference>
<feature type="transmembrane region" description="Helical" evidence="8">
    <location>
        <begin position="337"/>
        <end position="355"/>
    </location>
</feature>
<dbReference type="InterPro" id="IPR050297">
    <property type="entry name" value="LipidA_mod_glycosyltrf_83"/>
</dbReference>
<dbReference type="Proteomes" id="UP000249447">
    <property type="component" value="Chromosome"/>
</dbReference>
<keyword evidence="3 10" id="KW-0328">Glycosyltransferase</keyword>
<keyword evidence="7 8" id="KW-0472">Membrane</keyword>
<comment type="subcellular location">
    <subcellularLocation>
        <location evidence="1">Cell membrane</location>
        <topology evidence="1">Multi-pass membrane protein</topology>
    </subcellularLocation>
</comment>
<protein>
    <submittedName>
        <fullName evidence="10">Dolichyl-phosphate-mannose-protein mannosyltransferase</fullName>
    </submittedName>
</protein>
<feature type="transmembrane region" description="Helical" evidence="8">
    <location>
        <begin position="148"/>
        <end position="168"/>
    </location>
</feature>
<proteinExistence type="predicted"/>
<keyword evidence="5 8" id="KW-0812">Transmembrane</keyword>
<keyword evidence="2" id="KW-1003">Cell membrane</keyword>
<evidence type="ECO:0000256" key="4">
    <source>
        <dbReference type="ARBA" id="ARBA00022679"/>
    </source>
</evidence>
<evidence type="ECO:0000313" key="11">
    <source>
        <dbReference type="Proteomes" id="UP000249447"/>
    </source>
</evidence>